<comment type="caution">
    <text evidence="1">The sequence shown here is derived from an EMBL/GenBank/DDBJ whole genome shotgun (WGS) entry which is preliminary data.</text>
</comment>
<evidence type="ECO:0000313" key="1">
    <source>
        <dbReference type="EMBL" id="GBB95758.1"/>
    </source>
</evidence>
<gene>
    <name evidence="1" type="ORF">RclHR1_26080001</name>
</gene>
<dbReference type="EMBL" id="BEXD01001789">
    <property type="protein sequence ID" value="GBB95758.1"/>
    <property type="molecule type" value="Genomic_DNA"/>
</dbReference>
<keyword evidence="2" id="KW-1185">Reference proteome</keyword>
<protein>
    <submittedName>
        <fullName evidence="1">Uncharacterized protein</fullName>
    </submittedName>
</protein>
<proteinExistence type="predicted"/>
<dbReference type="AlphaFoldDB" id="A0A2Z6RUU8"/>
<evidence type="ECO:0000313" key="2">
    <source>
        <dbReference type="Proteomes" id="UP000247702"/>
    </source>
</evidence>
<reference evidence="1 2" key="1">
    <citation type="submission" date="2017-11" db="EMBL/GenBank/DDBJ databases">
        <title>The genome of Rhizophagus clarus HR1 reveals common genetic basis of auxotrophy among arbuscular mycorrhizal fungi.</title>
        <authorList>
            <person name="Kobayashi Y."/>
        </authorList>
    </citation>
    <scope>NUCLEOTIDE SEQUENCE [LARGE SCALE GENOMIC DNA]</scope>
    <source>
        <strain evidence="1 2">HR1</strain>
    </source>
</reference>
<dbReference type="Proteomes" id="UP000247702">
    <property type="component" value="Unassembled WGS sequence"/>
</dbReference>
<sequence>MTLPLFSLSFFSSHPFLFPIHLSLPFTHSLSLMCPFILFHNSFTLIEYTYFWKTCANVFFSGCKYLTRYCIEKNNSEIMVIARRIQTSKKKFFLFNLTNITNSSFIQFLDHFLKYFQVWEVRKWLDFLEYGFHFKYRG</sequence>
<organism evidence="1 2">
    <name type="scientific">Rhizophagus clarus</name>
    <dbReference type="NCBI Taxonomy" id="94130"/>
    <lineage>
        <taxon>Eukaryota</taxon>
        <taxon>Fungi</taxon>
        <taxon>Fungi incertae sedis</taxon>
        <taxon>Mucoromycota</taxon>
        <taxon>Glomeromycotina</taxon>
        <taxon>Glomeromycetes</taxon>
        <taxon>Glomerales</taxon>
        <taxon>Glomeraceae</taxon>
        <taxon>Rhizophagus</taxon>
    </lineage>
</organism>
<name>A0A2Z6RUU8_9GLOM</name>
<accession>A0A2Z6RUU8</accession>